<evidence type="ECO:0000256" key="1">
    <source>
        <dbReference type="ARBA" id="ARBA00010396"/>
    </source>
</evidence>
<organism evidence="7 8">
    <name type="scientific">Oligosphaera ethanolica</name>
    <dbReference type="NCBI Taxonomy" id="760260"/>
    <lineage>
        <taxon>Bacteria</taxon>
        <taxon>Pseudomonadati</taxon>
        <taxon>Lentisphaerota</taxon>
        <taxon>Oligosphaeria</taxon>
        <taxon>Oligosphaerales</taxon>
        <taxon>Oligosphaeraceae</taxon>
        <taxon>Oligosphaera</taxon>
    </lineage>
</organism>
<feature type="binding site" evidence="6">
    <location>
        <begin position="39"/>
        <end position="41"/>
    </location>
    <ligand>
        <name>S-adenosyl-L-methionine</name>
        <dbReference type="ChEBI" id="CHEBI:59789"/>
    </ligand>
</feature>
<dbReference type="PIRSF" id="PIRSF004486">
    <property type="entry name" value="MraW"/>
    <property type="match status" value="1"/>
</dbReference>
<dbReference type="EMBL" id="JAUSVL010000001">
    <property type="protein sequence ID" value="MDQ0288140.1"/>
    <property type="molecule type" value="Genomic_DNA"/>
</dbReference>
<dbReference type="InterPro" id="IPR029063">
    <property type="entry name" value="SAM-dependent_MTases_sf"/>
</dbReference>
<dbReference type="HAMAP" id="MF_01007">
    <property type="entry name" value="16SrRNA_methyltr_H"/>
    <property type="match status" value="1"/>
</dbReference>
<keyword evidence="3 6" id="KW-0489">Methyltransferase</keyword>
<keyword evidence="4 6" id="KW-0808">Transferase</keyword>
<evidence type="ECO:0000256" key="3">
    <source>
        <dbReference type="ARBA" id="ARBA00022603"/>
    </source>
</evidence>
<evidence type="ECO:0000313" key="8">
    <source>
        <dbReference type="Proteomes" id="UP001238163"/>
    </source>
</evidence>
<dbReference type="GO" id="GO:0071424">
    <property type="term" value="F:rRNA (cytosine-N4-)-methyltransferase activity"/>
    <property type="evidence" value="ECO:0007669"/>
    <property type="project" value="UniProtKB-UniRule"/>
</dbReference>
<protein>
    <recommendedName>
        <fullName evidence="6">Ribosomal RNA small subunit methyltransferase H</fullName>
        <ecNumber evidence="6">2.1.1.199</ecNumber>
    </recommendedName>
    <alternativeName>
        <fullName evidence="6">16S rRNA m(4)C1402 methyltransferase</fullName>
    </alternativeName>
    <alternativeName>
        <fullName evidence="6">rRNA (cytosine-N(4)-)-methyltransferase RsmH</fullName>
    </alternativeName>
</protein>
<feature type="binding site" evidence="6">
    <location>
        <position position="58"/>
    </location>
    <ligand>
        <name>S-adenosyl-L-methionine</name>
        <dbReference type="ChEBI" id="CHEBI:59789"/>
    </ligand>
</feature>
<dbReference type="SUPFAM" id="SSF53335">
    <property type="entry name" value="S-adenosyl-L-methionine-dependent methyltransferases"/>
    <property type="match status" value="1"/>
</dbReference>
<dbReference type="Proteomes" id="UP001238163">
    <property type="component" value="Unassembled WGS sequence"/>
</dbReference>
<reference evidence="7" key="1">
    <citation type="submission" date="2023-07" db="EMBL/GenBank/DDBJ databases">
        <title>Genomic Encyclopedia of Type Strains, Phase IV (KMG-IV): sequencing the most valuable type-strain genomes for metagenomic binning, comparative biology and taxonomic classification.</title>
        <authorList>
            <person name="Goeker M."/>
        </authorList>
    </citation>
    <scope>NUCLEOTIDE SEQUENCE</scope>
    <source>
        <strain evidence="7">DSM 24202</strain>
    </source>
</reference>
<dbReference type="PANTHER" id="PTHR11265:SF0">
    <property type="entry name" value="12S RRNA N4-METHYLCYTIDINE METHYLTRANSFERASE"/>
    <property type="match status" value="1"/>
</dbReference>
<dbReference type="Gene3D" id="3.40.50.150">
    <property type="entry name" value="Vaccinia Virus protein VP39"/>
    <property type="match status" value="1"/>
</dbReference>
<dbReference type="GO" id="GO:0005737">
    <property type="term" value="C:cytoplasm"/>
    <property type="evidence" value="ECO:0007669"/>
    <property type="project" value="UniProtKB-SubCell"/>
</dbReference>
<name>A0AAE3VCV6_9BACT</name>
<dbReference type="CDD" id="cd02440">
    <property type="entry name" value="AdoMet_MTases"/>
    <property type="match status" value="1"/>
</dbReference>
<dbReference type="RefSeq" id="WP_307259361.1">
    <property type="nucleotide sequence ID" value="NZ_JAUSVL010000001.1"/>
</dbReference>
<comment type="catalytic activity">
    <reaction evidence="6">
        <text>cytidine(1402) in 16S rRNA + S-adenosyl-L-methionine = N(4)-methylcytidine(1402) in 16S rRNA + S-adenosyl-L-homocysteine + H(+)</text>
        <dbReference type="Rhea" id="RHEA:42928"/>
        <dbReference type="Rhea" id="RHEA-COMP:10286"/>
        <dbReference type="Rhea" id="RHEA-COMP:10287"/>
        <dbReference type="ChEBI" id="CHEBI:15378"/>
        <dbReference type="ChEBI" id="CHEBI:57856"/>
        <dbReference type="ChEBI" id="CHEBI:59789"/>
        <dbReference type="ChEBI" id="CHEBI:74506"/>
        <dbReference type="ChEBI" id="CHEBI:82748"/>
        <dbReference type="EC" id="2.1.1.199"/>
    </reaction>
</comment>
<evidence type="ECO:0000256" key="4">
    <source>
        <dbReference type="ARBA" id="ARBA00022679"/>
    </source>
</evidence>
<comment type="function">
    <text evidence="6">Specifically methylates the N4 position of cytidine in position 1402 (C1402) of 16S rRNA.</text>
</comment>
<keyword evidence="8" id="KW-1185">Reference proteome</keyword>
<feature type="binding site" evidence="6">
    <location>
        <position position="113"/>
    </location>
    <ligand>
        <name>S-adenosyl-L-methionine</name>
        <dbReference type="ChEBI" id="CHEBI:59789"/>
    </ligand>
</feature>
<gene>
    <name evidence="6" type="primary">rsmH</name>
    <name evidence="7" type="ORF">J3R75_000247</name>
</gene>
<dbReference type="SUPFAM" id="SSF81799">
    <property type="entry name" value="Putative methyltransferase TM0872, insert domain"/>
    <property type="match status" value="1"/>
</dbReference>
<sequence length="326" mass="35462">MTTQSDNSFKHQSVLLAEVVASLAVTNGQRFIDGTLGAAGHASALLTELPLCHLIGIDRDPRAIQAARQRLAPFAERAHCVQGRYSDMATIAAELGWGSIDGVLLDIGVSSPQIDDPQRGFSFRFAGPLDMRMNPDDPVSAATILNEYSEAELADIFYHYGEERMARRVARAVVARRADQPWERTEDFAELLERIIGRAHQHGLPPATRCFQALRIAVNHELDELRDGLQAALSLLRPGGRLAVISFHSLEDRIVKHFMRHEAATCICPPGMPICACNKKATLALITKKPITAAAAELAENPRAASAKLRVAEKITEAAVASSTFA</sequence>
<dbReference type="InterPro" id="IPR002903">
    <property type="entry name" value="RsmH"/>
</dbReference>
<keyword evidence="5 6" id="KW-0949">S-adenosyl-L-methionine</keyword>
<keyword evidence="6" id="KW-0963">Cytoplasm</keyword>
<dbReference type="NCBIfam" id="TIGR00006">
    <property type="entry name" value="16S rRNA (cytosine(1402)-N(4))-methyltransferase RsmH"/>
    <property type="match status" value="1"/>
</dbReference>
<dbReference type="InterPro" id="IPR023397">
    <property type="entry name" value="SAM-dep_MeTrfase_MraW_recog"/>
</dbReference>
<evidence type="ECO:0000256" key="2">
    <source>
        <dbReference type="ARBA" id="ARBA00022552"/>
    </source>
</evidence>
<dbReference type="Gene3D" id="1.10.150.170">
    <property type="entry name" value="Putative methyltransferase TM0872, insert domain"/>
    <property type="match status" value="1"/>
</dbReference>
<dbReference type="AlphaFoldDB" id="A0AAE3VCV6"/>
<dbReference type="PANTHER" id="PTHR11265">
    <property type="entry name" value="S-ADENOSYL-METHYLTRANSFERASE MRAW"/>
    <property type="match status" value="1"/>
</dbReference>
<accession>A0AAE3VCV6</accession>
<comment type="caution">
    <text evidence="7">The sequence shown here is derived from an EMBL/GenBank/DDBJ whole genome shotgun (WGS) entry which is preliminary data.</text>
</comment>
<dbReference type="EC" id="2.1.1.199" evidence="6"/>
<feature type="binding site" evidence="6">
    <location>
        <position position="106"/>
    </location>
    <ligand>
        <name>S-adenosyl-L-methionine</name>
        <dbReference type="ChEBI" id="CHEBI:59789"/>
    </ligand>
</feature>
<feature type="binding site" evidence="6">
    <location>
        <position position="85"/>
    </location>
    <ligand>
        <name>S-adenosyl-L-methionine</name>
        <dbReference type="ChEBI" id="CHEBI:59789"/>
    </ligand>
</feature>
<comment type="subcellular location">
    <subcellularLocation>
        <location evidence="6">Cytoplasm</location>
    </subcellularLocation>
</comment>
<dbReference type="Pfam" id="PF01795">
    <property type="entry name" value="Methyltransf_5"/>
    <property type="match status" value="1"/>
</dbReference>
<dbReference type="GO" id="GO:0070475">
    <property type="term" value="P:rRNA base methylation"/>
    <property type="evidence" value="ECO:0007669"/>
    <property type="project" value="UniProtKB-UniRule"/>
</dbReference>
<comment type="similarity">
    <text evidence="1 6">Belongs to the methyltransferase superfamily. RsmH family.</text>
</comment>
<evidence type="ECO:0000256" key="5">
    <source>
        <dbReference type="ARBA" id="ARBA00022691"/>
    </source>
</evidence>
<evidence type="ECO:0000256" key="6">
    <source>
        <dbReference type="HAMAP-Rule" id="MF_01007"/>
    </source>
</evidence>
<evidence type="ECO:0000313" key="7">
    <source>
        <dbReference type="EMBL" id="MDQ0288140.1"/>
    </source>
</evidence>
<proteinExistence type="inferred from homology"/>
<keyword evidence="2 6" id="KW-0698">rRNA processing</keyword>